<keyword evidence="3" id="KW-1185">Reference proteome</keyword>
<evidence type="ECO:0000313" key="3">
    <source>
        <dbReference type="Proteomes" id="UP000001307"/>
    </source>
</evidence>
<reference evidence="2" key="1">
    <citation type="journal article" date="2010" name="Science">
        <title>Plasticity of animal genome architecture unmasked by rapid evolution of a pelagic tunicate.</title>
        <authorList>
            <person name="Denoeud F."/>
            <person name="Henriet S."/>
            <person name="Mungpakdee S."/>
            <person name="Aury J.M."/>
            <person name="Da Silva C."/>
            <person name="Brinkmann H."/>
            <person name="Mikhaleva J."/>
            <person name="Olsen L.C."/>
            <person name="Jubin C."/>
            <person name="Canestro C."/>
            <person name="Bouquet J.M."/>
            <person name="Danks G."/>
            <person name="Poulain J."/>
            <person name="Campsteijn C."/>
            <person name="Adamski M."/>
            <person name="Cross I."/>
            <person name="Yadetie F."/>
            <person name="Muffato M."/>
            <person name="Louis A."/>
            <person name="Butcher S."/>
            <person name="Tsagkogeorga G."/>
            <person name="Konrad A."/>
            <person name="Singh S."/>
            <person name="Jensen M.F."/>
            <person name="Cong E.H."/>
            <person name="Eikeseth-Otteraa H."/>
            <person name="Noel B."/>
            <person name="Anthouard V."/>
            <person name="Porcel B.M."/>
            <person name="Kachouri-Lafond R."/>
            <person name="Nishino A."/>
            <person name="Ugolini M."/>
            <person name="Chourrout P."/>
            <person name="Nishida H."/>
            <person name="Aasland R."/>
            <person name="Huzurbazar S."/>
            <person name="Westhof E."/>
            <person name="Delsuc F."/>
            <person name="Lehrach H."/>
            <person name="Reinhardt R."/>
            <person name="Weissenbach J."/>
            <person name="Roy S.W."/>
            <person name="Artiguenave F."/>
            <person name="Postlethwait J.H."/>
            <person name="Manak J.R."/>
            <person name="Thompson E.M."/>
            <person name="Jaillon O."/>
            <person name="Du Pasquier L."/>
            <person name="Boudinot P."/>
            <person name="Liberles D.A."/>
            <person name="Volff J.N."/>
            <person name="Philippe H."/>
            <person name="Lenhard B."/>
            <person name="Roest Crollius H."/>
            <person name="Wincker P."/>
            <person name="Chourrout D."/>
        </authorList>
    </citation>
    <scope>NUCLEOTIDE SEQUENCE [LARGE SCALE GENOMIC DNA]</scope>
</reference>
<protein>
    <submittedName>
        <fullName evidence="2">Uncharacterized protein</fullName>
    </submittedName>
</protein>
<accession>E4XBV0</accession>
<feature type="compositionally biased region" description="Basic and acidic residues" evidence="1">
    <location>
        <begin position="97"/>
        <end position="106"/>
    </location>
</feature>
<gene>
    <name evidence="2" type="ORF">GSOID_T00006607001</name>
</gene>
<proteinExistence type="predicted"/>
<evidence type="ECO:0000313" key="2">
    <source>
        <dbReference type="EMBL" id="CBY09075.1"/>
    </source>
</evidence>
<dbReference type="OrthoDB" id="10590038at2759"/>
<sequence length="352" mass="39800">MATTSIEKGKEFEEEDSKEDVLLQKKESFIERRLSKKRKSTRKSKSSKQIDLRIDISKNELEVCETKIAHEEIKQETGASKQSEIQKIKHNRVLFIKNDEKHDETSRKRKTSASKAGSKKLPSTPEGISSSPQLQLSKLLSENSSEYFKSLKTSSIVETNRMVKSPLTSPTSSSVVYPSLLSKMLKIEEKSKLAISSSLSLEISELDASKDLSSDDEKISIKSLEVEIVDEPSQTESSNKRSINTVADLDLELPYSEHHVFNKLKSETGGRDKKCENENVDPKKRLTEDSGVATNNDSATERTSRKRSAREIANLYEQLKSQGLITHTHLKSHYSERQFFRAVLVQSYKANK</sequence>
<dbReference type="InParanoid" id="E4XBV0"/>
<evidence type="ECO:0000256" key="1">
    <source>
        <dbReference type="SAM" id="MobiDB-lite"/>
    </source>
</evidence>
<dbReference type="AlphaFoldDB" id="E4XBV0"/>
<feature type="region of interest" description="Disordered" evidence="1">
    <location>
        <begin position="268"/>
        <end position="308"/>
    </location>
</feature>
<feature type="region of interest" description="Disordered" evidence="1">
    <location>
        <begin position="92"/>
        <end position="134"/>
    </location>
</feature>
<dbReference type="Proteomes" id="UP000001307">
    <property type="component" value="Unassembled WGS sequence"/>
</dbReference>
<dbReference type="EMBL" id="FN653034">
    <property type="protein sequence ID" value="CBY09075.1"/>
    <property type="molecule type" value="Genomic_DNA"/>
</dbReference>
<organism evidence="2">
    <name type="scientific">Oikopleura dioica</name>
    <name type="common">Tunicate</name>
    <dbReference type="NCBI Taxonomy" id="34765"/>
    <lineage>
        <taxon>Eukaryota</taxon>
        <taxon>Metazoa</taxon>
        <taxon>Chordata</taxon>
        <taxon>Tunicata</taxon>
        <taxon>Appendicularia</taxon>
        <taxon>Copelata</taxon>
        <taxon>Oikopleuridae</taxon>
        <taxon>Oikopleura</taxon>
    </lineage>
</organism>
<name>E4XBV0_OIKDI</name>
<feature type="compositionally biased region" description="Basic and acidic residues" evidence="1">
    <location>
        <begin position="268"/>
        <end position="288"/>
    </location>
</feature>